<reference evidence="1" key="1">
    <citation type="submission" date="2020-03" db="EMBL/GenBank/DDBJ databases">
        <title>The deep terrestrial virosphere.</title>
        <authorList>
            <person name="Holmfeldt K."/>
            <person name="Nilsson E."/>
            <person name="Simone D."/>
            <person name="Lopez-Fernandez M."/>
            <person name="Wu X."/>
            <person name="de Brujin I."/>
            <person name="Lundin D."/>
            <person name="Andersson A."/>
            <person name="Bertilsson S."/>
            <person name="Dopson M."/>
        </authorList>
    </citation>
    <scope>NUCLEOTIDE SEQUENCE</scope>
    <source>
        <strain evidence="1">MM415B06300</strain>
    </source>
</reference>
<name>A0A6M3LPT2_9ZZZZ</name>
<accession>A0A6M3LPT2</accession>
<proteinExistence type="predicted"/>
<gene>
    <name evidence="1" type="ORF">MM415B06300_0008</name>
</gene>
<evidence type="ECO:0000313" key="1">
    <source>
        <dbReference type="EMBL" id="QJA97377.1"/>
    </source>
</evidence>
<organism evidence="1">
    <name type="scientific">viral metagenome</name>
    <dbReference type="NCBI Taxonomy" id="1070528"/>
    <lineage>
        <taxon>unclassified sequences</taxon>
        <taxon>metagenomes</taxon>
        <taxon>organismal metagenomes</taxon>
    </lineage>
</organism>
<protein>
    <submittedName>
        <fullName evidence="1">Uncharacterized protein</fullName>
    </submittedName>
</protein>
<sequence length="88" mass="10147">MKTTNEIPVIVKRAMLHPITDIGQLTIQDKKHLQKYVKMGVLIKGKGGPFPKLKTVYALIGHDIELRRKIDIAEMMRIAKYESKINYK</sequence>
<dbReference type="AlphaFoldDB" id="A0A6M3LPT2"/>
<dbReference type="EMBL" id="MT143488">
    <property type="protein sequence ID" value="QJA97377.1"/>
    <property type="molecule type" value="Genomic_DNA"/>
</dbReference>